<keyword evidence="2" id="KW-1185">Reference proteome</keyword>
<dbReference type="EMBL" id="JBHUFZ010000022">
    <property type="protein sequence ID" value="MFD1890524.1"/>
    <property type="molecule type" value="Genomic_DNA"/>
</dbReference>
<organism evidence="1 2">
    <name type="scientific">Luteococcus peritonei</name>
    <dbReference type="NCBI Taxonomy" id="88874"/>
    <lineage>
        <taxon>Bacteria</taxon>
        <taxon>Bacillati</taxon>
        <taxon>Actinomycetota</taxon>
        <taxon>Actinomycetes</taxon>
        <taxon>Propionibacteriales</taxon>
        <taxon>Propionibacteriaceae</taxon>
        <taxon>Luteococcus</taxon>
    </lineage>
</organism>
<comment type="caution">
    <text evidence="1">The sequence shown here is derived from an EMBL/GenBank/DDBJ whole genome shotgun (WGS) entry which is preliminary data.</text>
</comment>
<accession>A0ABW4RXS8</accession>
<name>A0ABW4RXS8_9ACTN</name>
<reference evidence="2" key="1">
    <citation type="journal article" date="2019" name="Int. J. Syst. Evol. Microbiol.">
        <title>The Global Catalogue of Microorganisms (GCM) 10K type strain sequencing project: providing services to taxonomists for standard genome sequencing and annotation.</title>
        <authorList>
            <consortium name="The Broad Institute Genomics Platform"/>
            <consortium name="The Broad Institute Genome Sequencing Center for Infectious Disease"/>
            <person name="Wu L."/>
            <person name="Ma J."/>
        </authorList>
    </citation>
    <scope>NUCLEOTIDE SEQUENCE [LARGE SCALE GENOMIC DNA]</scope>
    <source>
        <strain evidence="2">CAIM 431</strain>
    </source>
</reference>
<sequence>MSDLVLESVHPSGGIKNGALVRRVHPTSLSTLICFTTPHGLYHVHNRIEFDDADPRHWTHYLHHDRDRFVEREHEASDPGDVVPSFAEYLLVGELLDSGEQELAFTMLIESGGSLRPAVLRHEGDEVGLYLDGELVNRHRVVGEDIIASDWGGLGSRRVDDVGELMEGLDEQVAIRVRMFLDE</sequence>
<gene>
    <name evidence="1" type="ORF">ACFSCS_10090</name>
</gene>
<evidence type="ECO:0000313" key="2">
    <source>
        <dbReference type="Proteomes" id="UP001597326"/>
    </source>
</evidence>
<evidence type="ECO:0000313" key="1">
    <source>
        <dbReference type="EMBL" id="MFD1890524.1"/>
    </source>
</evidence>
<protein>
    <submittedName>
        <fullName evidence="1">Uncharacterized protein</fullName>
    </submittedName>
</protein>
<dbReference type="RefSeq" id="WP_343873647.1">
    <property type="nucleotide sequence ID" value="NZ_BAAAIX010000019.1"/>
</dbReference>
<proteinExistence type="predicted"/>
<dbReference type="Proteomes" id="UP001597326">
    <property type="component" value="Unassembled WGS sequence"/>
</dbReference>